<evidence type="ECO:0000313" key="2">
    <source>
        <dbReference type="EMBL" id="VAX36849.1"/>
    </source>
</evidence>
<gene>
    <name evidence="2" type="ORF">MNBD_UNCLBAC01-1973</name>
</gene>
<accession>A0A3B1D3W0</accession>
<dbReference type="AlphaFoldDB" id="A0A3B1D3W0"/>
<dbReference type="EMBL" id="UOGJ01000111">
    <property type="protein sequence ID" value="VAX36849.1"/>
    <property type="molecule type" value="Genomic_DNA"/>
</dbReference>
<organism evidence="2">
    <name type="scientific">hydrothermal vent metagenome</name>
    <dbReference type="NCBI Taxonomy" id="652676"/>
    <lineage>
        <taxon>unclassified sequences</taxon>
        <taxon>metagenomes</taxon>
        <taxon>ecological metagenomes</taxon>
    </lineage>
</organism>
<reference evidence="2" key="1">
    <citation type="submission" date="2018-06" db="EMBL/GenBank/DDBJ databases">
        <authorList>
            <person name="Zhirakovskaya E."/>
        </authorList>
    </citation>
    <scope>NUCLEOTIDE SEQUENCE</scope>
</reference>
<keyword evidence="1" id="KW-0812">Transmembrane</keyword>
<name>A0A3B1D3W0_9ZZZZ</name>
<sequence>MNCLKCNSNITAENFNSKNWCVVKITELKQRGFQVSGVPHSGFVIVRGWKISKMHDFTTNICDRCVKNNLTENKKLKSLKKLAYKKRQFFLNILGPMIGLGILIFMDNFIASKPTELPSKFENYVVLFGIFSIFLPVLHLVSNPKLYDESNETEGEIVENFHRTFMNYYQNTIKETLGKNIFPLILHPEPLMPGPYIDVDMHFIIPQKSVDIYINHEQKTGWSRIDYYAQFGTSAPGRYDRNLQRTNLANFGFKHWGEFLSKSIDELKFIDGVSDIKN</sequence>
<feature type="transmembrane region" description="Helical" evidence="1">
    <location>
        <begin position="123"/>
        <end position="141"/>
    </location>
</feature>
<evidence type="ECO:0000256" key="1">
    <source>
        <dbReference type="SAM" id="Phobius"/>
    </source>
</evidence>
<keyword evidence="1" id="KW-1133">Transmembrane helix</keyword>
<proteinExistence type="predicted"/>
<protein>
    <submittedName>
        <fullName evidence="2">Uncharacterized protein</fullName>
    </submittedName>
</protein>
<keyword evidence="1" id="KW-0472">Membrane</keyword>
<feature type="transmembrane region" description="Helical" evidence="1">
    <location>
        <begin position="89"/>
        <end position="111"/>
    </location>
</feature>